<dbReference type="AlphaFoldDB" id="A0A4D7DZI5"/>
<sequence>MSYADRSVAASPKPRFELLAKFGYAARGVVFLLVAGLALFSGFAKSQTDTKSAVSLLLEQPFGRVWVGLIGAGLFGFVAWRLAQSLLDSDGHGKKGKALIVRAALLGSAVTYTSLALYAIGHAFNSGGGEGSGEKGLAEWVMSRPFGSYLAIAVGIGFVIGGLVTSFKGIARKFEKYVKIPKNRSALSWVCIYGLVARGVVFAVTGILFAYAGYKVDPSQAGSMSDAMEWLRQLPFGQIIYLIIAAGLAAFGIYNLVEARYRIVKGPSLSEIKRAVPNLG</sequence>
<keyword evidence="6" id="KW-1185">Reference proteome</keyword>
<geneLocation type="plasmid" evidence="5">
    <name>palcfbp5473</name>
</geneLocation>
<keyword evidence="1" id="KW-0812">Transmembrane</keyword>
<dbReference type="InterPro" id="IPR009597">
    <property type="entry name" value="DUF1206"/>
</dbReference>
<dbReference type="Proteomes" id="UP000298545">
    <property type="component" value="Plasmid pAlCFBP5473"/>
</dbReference>
<dbReference type="EMBL" id="CP039693">
    <property type="protein sequence ID" value="QCJ00778.1"/>
    <property type="molecule type" value="Genomic_DNA"/>
</dbReference>
<reference evidence="4 6" key="2">
    <citation type="submission" date="2021-03" db="EMBL/GenBank/DDBJ databases">
        <title>Rapid diversification of plasmids in a genus of pathogenic and nitrogen fixing bacteria.</title>
        <authorList>
            <person name="Weisberg A.J."/>
            <person name="Miller M."/>
            <person name="Ream W."/>
            <person name="Grunwald N.J."/>
            <person name="Chang J.H."/>
        </authorList>
    </citation>
    <scope>NUCLEOTIDE SEQUENCE [LARGE SCALE GENOMIC DNA]</scope>
    <source>
        <strain evidence="4 6">AF3.44</strain>
        <plasmid evidence="4 6">unnamed1</plasmid>
    </source>
</reference>
<geneLocation type="plasmid" evidence="4 6">
    <name>unnamed1</name>
</geneLocation>
<feature type="transmembrane region" description="Helical" evidence="1">
    <location>
        <begin position="146"/>
        <end position="165"/>
    </location>
</feature>
<organism evidence="3 5">
    <name type="scientific">Agrobacterium larrymoorei</name>
    <dbReference type="NCBI Taxonomy" id="160699"/>
    <lineage>
        <taxon>Bacteria</taxon>
        <taxon>Pseudomonadati</taxon>
        <taxon>Pseudomonadota</taxon>
        <taxon>Alphaproteobacteria</taxon>
        <taxon>Hyphomicrobiales</taxon>
        <taxon>Rhizobiaceae</taxon>
        <taxon>Rhizobium/Agrobacterium group</taxon>
        <taxon>Agrobacterium</taxon>
    </lineage>
</organism>
<evidence type="ECO:0000259" key="2">
    <source>
        <dbReference type="Pfam" id="PF06724"/>
    </source>
</evidence>
<geneLocation type="plasmid" evidence="3">
    <name>pAlCFBP5473</name>
</geneLocation>
<keyword evidence="1" id="KW-0472">Membrane</keyword>
<evidence type="ECO:0000313" key="6">
    <source>
        <dbReference type="Proteomes" id="UP000826513"/>
    </source>
</evidence>
<name>A0A4D7DZI5_9HYPH</name>
<keyword evidence="3" id="KW-0614">Plasmid</keyword>
<feature type="transmembrane region" description="Helical" evidence="1">
    <location>
        <begin position="234"/>
        <end position="257"/>
    </location>
</feature>
<keyword evidence="1" id="KW-1133">Transmembrane helix</keyword>
<feature type="transmembrane region" description="Helical" evidence="1">
    <location>
        <begin position="99"/>
        <end position="120"/>
    </location>
</feature>
<feature type="domain" description="DUF1206" evidence="2">
    <location>
        <begin position="22"/>
        <end position="86"/>
    </location>
</feature>
<dbReference type="Pfam" id="PF06724">
    <property type="entry name" value="DUF1206"/>
    <property type="match status" value="3"/>
</dbReference>
<feature type="transmembrane region" description="Helical" evidence="1">
    <location>
        <begin position="24"/>
        <end position="44"/>
    </location>
</feature>
<dbReference type="OrthoDB" id="5702018at2"/>
<reference evidence="3 5" key="1">
    <citation type="submission" date="2019-04" db="EMBL/GenBank/DDBJ databases">
        <title>Complete genome sequence of Agrobacterium larrymoorei CFBP5473.</title>
        <authorList>
            <person name="Haryono M."/>
            <person name="Chou L."/>
            <person name="Lin Y.-C."/>
            <person name="Lai E.-M."/>
            <person name="Kuo C.-H."/>
        </authorList>
    </citation>
    <scope>NUCLEOTIDE SEQUENCE [LARGE SCALE GENOMIC DNA]</scope>
    <source>
        <strain evidence="3 5">CFBP5473</strain>
        <plasmid evidence="5">palcfbp5473</plasmid>
        <plasmid evidence="3">pAlCFBP5473</plasmid>
    </source>
</reference>
<feature type="transmembrane region" description="Helical" evidence="1">
    <location>
        <begin position="64"/>
        <end position="87"/>
    </location>
</feature>
<evidence type="ECO:0000313" key="4">
    <source>
        <dbReference type="EMBL" id="QYA10440.1"/>
    </source>
</evidence>
<accession>A0A4D7DZI5</accession>
<dbReference type="KEGG" id="alf:CFBP5473_22610"/>
<evidence type="ECO:0000256" key="1">
    <source>
        <dbReference type="SAM" id="Phobius"/>
    </source>
</evidence>
<feature type="transmembrane region" description="Helical" evidence="1">
    <location>
        <begin position="186"/>
        <end position="214"/>
    </location>
</feature>
<feature type="domain" description="DUF1206" evidence="2">
    <location>
        <begin position="194"/>
        <end position="262"/>
    </location>
</feature>
<dbReference type="EMBL" id="CP072170">
    <property type="protein sequence ID" value="QYA10440.1"/>
    <property type="molecule type" value="Genomic_DNA"/>
</dbReference>
<gene>
    <name evidence="3" type="ORF">CFBP5473_22610</name>
    <name evidence="4" type="ORF">J5285_24860</name>
</gene>
<evidence type="ECO:0000313" key="3">
    <source>
        <dbReference type="EMBL" id="QCJ00778.1"/>
    </source>
</evidence>
<proteinExistence type="predicted"/>
<dbReference type="RefSeq" id="WP_051441230.1">
    <property type="nucleotide sequence ID" value="NZ_CP039693.1"/>
</dbReference>
<dbReference type="Proteomes" id="UP000826513">
    <property type="component" value="Plasmid unnamed1"/>
</dbReference>
<protein>
    <submittedName>
        <fullName evidence="3">DUF1206 domain-containing protein</fullName>
    </submittedName>
</protein>
<evidence type="ECO:0000313" key="5">
    <source>
        <dbReference type="Proteomes" id="UP000298545"/>
    </source>
</evidence>
<dbReference type="STRING" id="1367849.GCA_000518585_02151"/>
<feature type="domain" description="DUF1206" evidence="2">
    <location>
        <begin position="105"/>
        <end position="171"/>
    </location>
</feature>